<dbReference type="Pfam" id="PF01754">
    <property type="entry name" value="zf-A20"/>
    <property type="match status" value="1"/>
</dbReference>
<protein>
    <recommendedName>
        <fullName evidence="8">Rab5 GDP/GTP exchange factor</fullName>
    </recommendedName>
</protein>
<dbReference type="Gene3D" id="1.20.1050.80">
    <property type="entry name" value="VPS9 domain"/>
    <property type="match status" value="1"/>
</dbReference>
<dbReference type="InterPro" id="IPR003123">
    <property type="entry name" value="VPS9"/>
</dbReference>
<evidence type="ECO:0000256" key="3">
    <source>
        <dbReference type="ARBA" id="ARBA00022833"/>
    </source>
</evidence>
<dbReference type="SUPFAM" id="SSF57716">
    <property type="entry name" value="Glucocorticoid receptor-like (DNA-binding domain)"/>
    <property type="match status" value="1"/>
</dbReference>
<dbReference type="PANTHER" id="PTHR23101">
    <property type="entry name" value="RAB GDP/GTP EXCHANGE FACTOR"/>
    <property type="match status" value="1"/>
</dbReference>
<organism evidence="6 7">
    <name type="scientific">Candidula unifasciata</name>
    <dbReference type="NCBI Taxonomy" id="100452"/>
    <lineage>
        <taxon>Eukaryota</taxon>
        <taxon>Metazoa</taxon>
        <taxon>Spiralia</taxon>
        <taxon>Lophotrochozoa</taxon>
        <taxon>Mollusca</taxon>
        <taxon>Gastropoda</taxon>
        <taxon>Heterobranchia</taxon>
        <taxon>Euthyneura</taxon>
        <taxon>Panpulmonata</taxon>
        <taxon>Eupulmonata</taxon>
        <taxon>Stylommatophora</taxon>
        <taxon>Helicina</taxon>
        <taxon>Helicoidea</taxon>
        <taxon>Geomitridae</taxon>
        <taxon>Candidula</taxon>
    </lineage>
</organism>
<dbReference type="PROSITE" id="PS51036">
    <property type="entry name" value="ZF_A20"/>
    <property type="match status" value="1"/>
</dbReference>
<evidence type="ECO:0000259" key="5">
    <source>
        <dbReference type="PROSITE" id="PS51205"/>
    </source>
</evidence>
<dbReference type="Pfam" id="PF02204">
    <property type="entry name" value="VPS9"/>
    <property type="match status" value="1"/>
</dbReference>
<dbReference type="GO" id="GO:0003677">
    <property type="term" value="F:DNA binding"/>
    <property type="evidence" value="ECO:0007669"/>
    <property type="project" value="InterPro"/>
</dbReference>
<evidence type="ECO:0000259" key="4">
    <source>
        <dbReference type="PROSITE" id="PS51036"/>
    </source>
</evidence>
<dbReference type="GO" id="GO:0030139">
    <property type="term" value="C:endocytic vesicle"/>
    <property type="evidence" value="ECO:0007669"/>
    <property type="project" value="TreeGrafter"/>
</dbReference>
<dbReference type="SUPFAM" id="SSF109993">
    <property type="entry name" value="VPS9 domain"/>
    <property type="match status" value="1"/>
</dbReference>
<evidence type="ECO:0000313" key="7">
    <source>
        <dbReference type="Proteomes" id="UP000678393"/>
    </source>
</evidence>
<keyword evidence="3" id="KW-0862">Zinc</keyword>
<dbReference type="PROSITE" id="PS51205">
    <property type="entry name" value="VPS9"/>
    <property type="match status" value="1"/>
</dbReference>
<proteinExistence type="predicted"/>
<dbReference type="AlphaFoldDB" id="A0A8S3YLX4"/>
<feature type="domain" description="VPS9" evidence="5">
    <location>
        <begin position="226"/>
        <end position="369"/>
    </location>
</feature>
<evidence type="ECO:0000256" key="1">
    <source>
        <dbReference type="ARBA" id="ARBA00022723"/>
    </source>
</evidence>
<feature type="domain" description="A20-type" evidence="4">
    <location>
        <begin position="15"/>
        <end position="49"/>
    </location>
</feature>
<evidence type="ECO:0000313" key="6">
    <source>
        <dbReference type="EMBL" id="CAG5118089.1"/>
    </source>
</evidence>
<dbReference type="Gene3D" id="1.10.246.120">
    <property type="match status" value="1"/>
</dbReference>
<evidence type="ECO:0000256" key="2">
    <source>
        <dbReference type="ARBA" id="ARBA00022771"/>
    </source>
</evidence>
<reference evidence="6" key="1">
    <citation type="submission" date="2021-04" db="EMBL/GenBank/DDBJ databases">
        <authorList>
            <consortium name="Molecular Ecology Group"/>
        </authorList>
    </citation>
    <scope>NUCLEOTIDE SEQUENCE</scope>
</reference>
<dbReference type="GO" id="GO:0008270">
    <property type="term" value="F:zinc ion binding"/>
    <property type="evidence" value="ECO:0007669"/>
    <property type="project" value="UniProtKB-KW"/>
</dbReference>
<dbReference type="SMART" id="SM00259">
    <property type="entry name" value="ZnF_A20"/>
    <property type="match status" value="1"/>
</dbReference>
<keyword evidence="7" id="KW-1185">Reference proteome</keyword>
<dbReference type="PANTHER" id="PTHR23101:SF122">
    <property type="entry name" value="RABAPTIN-5-ASSOCIATED EXCHANGE FACTOR FOR RAB5"/>
    <property type="match status" value="1"/>
</dbReference>
<dbReference type="GO" id="GO:0005829">
    <property type="term" value="C:cytosol"/>
    <property type="evidence" value="ECO:0007669"/>
    <property type="project" value="TreeGrafter"/>
</dbReference>
<gene>
    <name evidence="6" type="ORF">CUNI_LOCUS3647</name>
</gene>
<name>A0A8S3YLX4_9EUPU</name>
<sequence>MSAVVPHKKKSFHLDEADLLCKNGCGFYGNIAWEGFCSKCYREVYQPAKQAQIQHDALRKSGQYSPTANNAPELADEQAALSKLEKQKVQPASKQSSAFKFLKKSPTKEIKPVIQELRRGSTESQKIGGEFAEFLKSLKKKSAAVEISKMVREFVDRVQQNQHLNIDDLSEMVQEFYGTLEDQLNGYPVFKDLSSETIDKVMDFAESYILTRLYPYIFCSPTTLDEERDLALQNRIRSLHWVTALQLDTVINDDDPAIRHELDSAITDIIEMDSKRSSQDKLQHIVSCSKHIFEVLQQSKQGPASADEFLPALIYIVLKANPPLLHSNIQFITRFANPNRLMSGEAGYYFTNLCCAVSFIEGTIFRIPKIKSLKT</sequence>
<keyword evidence="2" id="KW-0863">Zinc-finger</keyword>
<keyword evidence="1" id="KW-0479">Metal-binding</keyword>
<evidence type="ECO:0008006" key="8">
    <source>
        <dbReference type="Google" id="ProtNLM"/>
    </source>
</evidence>
<dbReference type="InterPro" id="IPR041545">
    <property type="entry name" value="DUF5601"/>
</dbReference>
<dbReference type="Pfam" id="PF18151">
    <property type="entry name" value="DUF5601"/>
    <property type="match status" value="1"/>
</dbReference>
<dbReference type="Proteomes" id="UP000678393">
    <property type="component" value="Unassembled WGS sequence"/>
</dbReference>
<accession>A0A8S3YLX4</accession>
<dbReference type="InterPro" id="IPR002653">
    <property type="entry name" value="Znf_A20"/>
</dbReference>
<dbReference type="GO" id="GO:0016192">
    <property type="term" value="P:vesicle-mediated transport"/>
    <property type="evidence" value="ECO:0007669"/>
    <property type="project" value="InterPro"/>
</dbReference>
<dbReference type="Gene3D" id="1.20.5.4770">
    <property type="match status" value="1"/>
</dbReference>
<dbReference type="GO" id="GO:0031267">
    <property type="term" value="F:small GTPase binding"/>
    <property type="evidence" value="ECO:0007669"/>
    <property type="project" value="TreeGrafter"/>
</dbReference>
<dbReference type="OrthoDB" id="300289at2759"/>
<comment type="caution">
    <text evidence="6">The sequence shown here is derived from an EMBL/GenBank/DDBJ whole genome shotgun (WGS) entry which is preliminary data.</text>
</comment>
<dbReference type="InterPro" id="IPR045046">
    <property type="entry name" value="Vps9-like"/>
</dbReference>
<dbReference type="InterPro" id="IPR037191">
    <property type="entry name" value="VPS9_dom_sf"/>
</dbReference>
<dbReference type="GO" id="GO:0005085">
    <property type="term" value="F:guanyl-nucleotide exchange factor activity"/>
    <property type="evidence" value="ECO:0007669"/>
    <property type="project" value="InterPro"/>
</dbReference>
<dbReference type="EMBL" id="CAJHNH020000494">
    <property type="protein sequence ID" value="CAG5118089.1"/>
    <property type="molecule type" value="Genomic_DNA"/>
</dbReference>
<dbReference type="SMART" id="SM00167">
    <property type="entry name" value="VPS9"/>
    <property type="match status" value="1"/>
</dbReference>